<evidence type="ECO:0000259" key="17">
    <source>
        <dbReference type="Pfam" id="PF02706"/>
    </source>
</evidence>
<sequence length="753" mass="81152">MSDITPTLPPEAPRGQLVTRGSPALSEAIATEKAPSHLDVNEVWRVLMKWRWLIVGMLIAAVAVSIIITISTTPVYRSTATLEINTQPMQVMQQQTDLTPVARNEAQFLATQIGLLSSRTLAERVMRAVGLADDEAFVKGYSNRRDREGAAVGKLLANFEVTPLRGSNLIIIGYRDPDPARSARIINAYAQGFIDSTLERRYNATAFARQFLQSRLDATRAKLEASERALVAYARSQNILSLGAGSVTAGNAGGASSSAQDSLSAQSLVSYNEALAAATRDRIAAEQAYRQAPLSSDASAESNGAILQLRSQLAGLQADYQQKLGTYRPDFPEMVALRQRMDAISKSIASETRNISTSQREGLRAAYAAARGREQQLLAQVNNYRTNVLDLRNRGIQYNILQRDLDTNRTIYDALLQRYKEIGTAGGVGESQASIVDNGAVPNAPFTPNVYKNLAFGLLIGLILGLGAAFAIEFIDDTIKTPEDVTNKLRVPVLGVVPKSVKGTSFVDELKDQRSEISEAYYTIMSSVQFVSNSSFPRTALVTSTRPSEGKSSSSLALAQNLARMGANIVLVDADMRKPSFKTSQPEEIGLATLLVTNGSAMEHVASTSIPNLSLLPSGPIPPNPAELLATNRISAILNELSSHFDIVLIDSPPVLGLADVPVLSALCEATILVVEAGSVRRPAVLSSLRRLLAAKANVAGAILTKYNPKNGGYGYGYGYGSGYGYGYGYGMRRPQRYGEDAEVRQLDIDRVA</sequence>
<evidence type="ECO:0000259" key="18">
    <source>
        <dbReference type="Pfam" id="PF13614"/>
    </source>
</evidence>
<gene>
    <name evidence="20" type="ORF">SAMN05192580_2343</name>
</gene>
<evidence type="ECO:0000256" key="9">
    <source>
        <dbReference type="ARBA" id="ARBA00022741"/>
    </source>
</evidence>
<evidence type="ECO:0000256" key="16">
    <source>
        <dbReference type="SAM" id="Phobius"/>
    </source>
</evidence>
<keyword evidence="5" id="KW-1003">Cell membrane</keyword>
<evidence type="ECO:0000256" key="12">
    <source>
        <dbReference type="ARBA" id="ARBA00022989"/>
    </source>
</evidence>
<keyword evidence="13 16" id="KW-0472">Membrane</keyword>
<dbReference type="AlphaFoldDB" id="A0A1I6L6K2"/>
<dbReference type="EC" id="2.7.10.2" evidence="4"/>
<dbReference type="OrthoDB" id="230260at2"/>
<evidence type="ECO:0000256" key="4">
    <source>
        <dbReference type="ARBA" id="ARBA00011903"/>
    </source>
</evidence>
<evidence type="ECO:0000256" key="8">
    <source>
        <dbReference type="ARBA" id="ARBA00022692"/>
    </source>
</evidence>
<dbReference type="NCBIfam" id="TIGR01007">
    <property type="entry name" value="eps_fam"/>
    <property type="match status" value="1"/>
</dbReference>
<dbReference type="Gene3D" id="3.40.50.300">
    <property type="entry name" value="P-loop containing nucleotide triphosphate hydrolases"/>
    <property type="match status" value="1"/>
</dbReference>
<keyword evidence="7" id="KW-0808">Transferase</keyword>
<keyword evidence="8 16" id="KW-0812">Transmembrane</keyword>
<evidence type="ECO:0000256" key="7">
    <source>
        <dbReference type="ARBA" id="ARBA00022679"/>
    </source>
</evidence>
<dbReference type="GO" id="GO:0004715">
    <property type="term" value="F:non-membrane spanning protein tyrosine kinase activity"/>
    <property type="evidence" value="ECO:0007669"/>
    <property type="project" value="UniProtKB-EC"/>
</dbReference>
<feature type="domain" description="Tyrosine-protein kinase G-rich" evidence="19">
    <location>
        <begin position="401"/>
        <end position="471"/>
    </location>
</feature>
<feature type="domain" description="Polysaccharide chain length determinant N-terminal" evidence="17">
    <location>
        <begin position="38"/>
        <end position="127"/>
    </location>
</feature>
<keyword evidence="12 16" id="KW-1133">Transmembrane helix</keyword>
<evidence type="ECO:0000256" key="3">
    <source>
        <dbReference type="ARBA" id="ARBA00008883"/>
    </source>
</evidence>
<dbReference type="InterPro" id="IPR027417">
    <property type="entry name" value="P-loop_NTPase"/>
</dbReference>
<evidence type="ECO:0000313" key="21">
    <source>
        <dbReference type="Proteomes" id="UP000198824"/>
    </source>
</evidence>
<dbReference type="Proteomes" id="UP000198824">
    <property type="component" value="Unassembled WGS sequence"/>
</dbReference>
<evidence type="ECO:0000256" key="13">
    <source>
        <dbReference type="ARBA" id="ARBA00023136"/>
    </source>
</evidence>
<keyword evidence="9" id="KW-0547">Nucleotide-binding</keyword>
<keyword evidence="6" id="KW-0997">Cell inner membrane</keyword>
<protein>
    <recommendedName>
        <fullName evidence="4">non-specific protein-tyrosine kinase</fullName>
        <ecNumber evidence="4">2.7.10.2</ecNumber>
    </recommendedName>
</protein>
<organism evidence="20 21">
    <name type="scientific">Sphingomonas jatrophae</name>
    <dbReference type="NCBI Taxonomy" id="1166337"/>
    <lineage>
        <taxon>Bacteria</taxon>
        <taxon>Pseudomonadati</taxon>
        <taxon>Pseudomonadota</taxon>
        <taxon>Alphaproteobacteria</taxon>
        <taxon>Sphingomonadales</taxon>
        <taxon>Sphingomonadaceae</taxon>
        <taxon>Sphingomonas</taxon>
    </lineage>
</organism>
<proteinExistence type="inferred from homology"/>
<feature type="transmembrane region" description="Helical" evidence="16">
    <location>
        <begin position="454"/>
        <end position="472"/>
    </location>
</feature>
<name>A0A1I6L6K2_9SPHN</name>
<keyword evidence="10" id="KW-0418">Kinase</keyword>
<comment type="similarity">
    <text evidence="2">Belongs to the CpsD/CapB family.</text>
</comment>
<evidence type="ECO:0000256" key="6">
    <source>
        <dbReference type="ARBA" id="ARBA00022519"/>
    </source>
</evidence>
<accession>A0A1I6L6K2</accession>
<dbReference type="InterPro" id="IPR050445">
    <property type="entry name" value="Bact_polysacc_biosynth/exp"/>
</dbReference>
<keyword evidence="14" id="KW-0829">Tyrosine-protein kinase</keyword>
<dbReference type="InterPro" id="IPR025669">
    <property type="entry name" value="AAA_dom"/>
</dbReference>
<dbReference type="STRING" id="1166337.SAMN05192580_2343"/>
<dbReference type="Pfam" id="PF02706">
    <property type="entry name" value="Wzz"/>
    <property type="match status" value="1"/>
</dbReference>
<evidence type="ECO:0000256" key="5">
    <source>
        <dbReference type="ARBA" id="ARBA00022475"/>
    </source>
</evidence>
<evidence type="ECO:0000256" key="11">
    <source>
        <dbReference type="ARBA" id="ARBA00022840"/>
    </source>
</evidence>
<evidence type="ECO:0000313" key="20">
    <source>
        <dbReference type="EMBL" id="SFR98880.1"/>
    </source>
</evidence>
<feature type="transmembrane region" description="Helical" evidence="16">
    <location>
        <begin position="50"/>
        <end position="70"/>
    </location>
</feature>
<evidence type="ECO:0000256" key="1">
    <source>
        <dbReference type="ARBA" id="ARBA00004429"/>
    </source>
</evidence>
<evidence type="ECO:0000256" key="14">
    <source>
        <dbReference type="ARBA" id="ARBA00023137"/>
    </source>
</evidence>
<dbReference type="CDD" id="cd05387">
    <property type="entry name" value="BY-kinase"/>
    <property type="match status" value="1"/>
</dbReference>
<evidence type="ECO:0000259" key="19">
    <source>
        <dbReference type="Pfam" id="PF13807"/>
    </source>
</evidence>
<dbReference type="InterPro" id="IPR003856">
    <property type="entry name" value="LPS_length_determ_N"/>
</dbReference>
<comment type="subcellular location">
    <subcellularLocation>
        <location evidence="1">Cell inner membrane</location>
        <topology evidence="1">Multi-pass membrane protein</topology>
    </subcellularLocation>
</comment>
<feature type="domain" description="AAA" evidence="18">
    <location>
        <begin position="550"/>
        <end position="666"/>
    </location>
</feature>
<dbReference type="PANTHER" id="PTHR32309:SF13">
    <property type="entry name" value="FERRIC ENTEROBACTIN TRANSPORT PROTEIN FEPE"/>
    <property type="match status" value="1"/>
</dbReference>
<evidence type="ECO:0000256" key="10">
    <source>
        <dbReference type="ARBA" id="ARBA00022777"/>
    </source>
</evidence>
<comment type="catalytic activity">
    <reaction evidence="15">
        <text>L-tyrosyl-[protein] + ATP = O-phospho-L-tyrosyl-[protein] + ADP + H(+)</text>
        <dbReference type="Rhea" id="RHEA:10596"/>
        <dbReference type="Rhea" id="RHEA-COMP:10136"/>
        <dbReference type="Rhea" id="RHEA-COMP:20101"/>
        <dbReference type="ChEBI" id="CHEBI:15378"/>
        <dbReference type="ChEBI" id="CHEBI:30616"/>
        <dbReference type="ChEBI" id="CHEBI:46858"/>
        <dbReference type="ChEBI" id="CHEBI:61978"/>
        <dbReference type="ChEBI" id="CHEBI:456216"/>
        <dbReference type="EC" id="2.7.10.2"/>
    </reaction>
</comment>
<dbReference type="SUPFAM" id="SSF52540">
    <property type="entry name" value="P-loop containing nucleoside triphosphate hydrolases"/>
    <property type="match status" value="1"/>
</dbReference>
<dbReference type="Pfam" id="PF13614">
    <property type="entry name" value="AAA_31"/>
    <property type="match status" value="1"/>
</dbReference>
<comment type="similarity">
    <text evidence="3">Belongs to the etk/wzc family.</text>
</comment>
<dbReference type="EMBL" id="FOZG01000002">
    <property type="protein sequence ID" value="SFR98880.1"/>
    <property type="molecule type" value="Genomic_DNA"/>
</dbReference>
<dbReference type="PANTHER" id="PTHR32309">
    <property type="entry name" value="TYROSINE-PROTEIN KINASE"/>
    <property type="match status" value="1"/>
</dbReference>
<dbReference type="Pfam" id="PF13807">
    <property type="entry name" value="GNVR"/>
    <property type="match status" value="1"/>
</dbReference>
<reference evidence="20 21" key="1">
    <citation type="submission" date="2016-10" db="EMBL/GenBank/DDBJ databases">
        <authorList>
            <person name="de Groot N.N."/>
        </authorList>
    </citation>
    <scope>NUCLEOTIDE SEQUENCE [LARGE SCALE GENOMIC DNA]</scope>
    <source>
        <strain evidence="20 21">S5-249</strain>
    </source>
</reference>
<dbReference type="RefSeq" id="WP_093314742.1">
    <property type="nucleotide sequence ID" value="NZ_FOZG01000002.1"/>
</dbReference>
<evidence type="ECO:0000256" key="15">
    <source>
        <dbReference type="ARBA" id="ARBA00051245"/>
    </source>
</evidence>
<keyword evidence="21" id="KW-1185">Reference proteome</keyword>
<dbReference type="GO" id="GO:0005524">
    <property type="term" value="F:ATP binding"/>
    <property type="evidence" value="ECO:0007669"/>
    <property type="project" value="UniProtKB-KW"/>
</dbReference>
<dbReference type="InterPro" id="IPR032807">
    <property type="entry name" value="GNVR"/>
</dbReference>
<keyword evidence="11" id="KW-0067">ATP-binding</keyword>
<dbReference type="InterPro" id="IPR005702">
    <property type="entry name" value="Wzc-like_C"/>
</dbReference>
<evidence type="ECO:0000256" key="2">
    <source>
        <dbReference type="ARBA" id="ARBA00007316"/>
    </source>
</evidence>
<dbReference type="GO" id="GO:0005886">
    <property type="term" value="C:plasma membrane"/>
    <property type="evidence" value="ECO:0007669"/>
    <property type="project" value="UniProtKB-SubCell"/>
</dbReference>